<reference evidence="1 2" key="1">
    <citation type="submission" date="2016-02" db="EMBL/GenBank/DDBJ databases">
        <title>Complete genome sequencing and analysis of ATSB10, Dyella thiooxydans isolated from rhizosphere soil of sunflower (Helianthus annuus L.).</title>
        <authorList>
            <person name="Lee Y."/>
            <person name="Hwangbo K."/>
            <person name="Chung H."/>
            <person name="Yoo J."/>
            <person name="Kim K.Y."/>
            <person name="Sa T.M."/>
            <person name="Um Y."/>
            <person name="Madhaiyan M."/>
        </authorList>
    </citation>
    <scope>NUCLEOTIDE SEQUENCE [LARGE SCALE GENOMIC DNA]</scope>
    <source>
        <strain evidence="1 2">ATSB10</strain>
    </source>
</reference>
<evidence type="ECO:0000313" key="1">
    <source>
        <dbReference type="EMBL" id="AND67602.1"/>
    </source>
</evidence>
<organism evidence="1 2">
    <name type="scientific">Dyella thiooxydans</name>
    <dbReference type="NCBI Taxonomy" id="445710"/>
    <lineage>
        <taxon>Bacteria</taxon>
        <taxon>Pseudomonadati</taxon>
        <taxon>Pseudomonadota</taxon>
        <taxon>Gammaproteobacteria</taxon>
        <taxon>Lysobacterales</taxon>
        <taxon>Rhodanobacteraceae</taxon>
        <taxon>Dyella</taxon>
    </lineage>
</organism>
<dbReference type="Proteomes" id="UP000077255">
    <property type="component" value="Chromosome"/>
</dbReference>
<dbReference type="AlphaFoldDB" id="A0A160MYC0"/>
<proteinExistence type="predicted"/>
<dbReference type="KEGG" id="dtx:ATSB10_01480"/>
<keyword evidence="2" id="KW-1185">Reference proteome</keyword>
<evidence type="ECO:0000313" key="2">
    <source>
        <dbReference type="Proteomes" id="UP000077255"/>
    </source>
</evidence>
<dbReference type="EMBL" id="CP014841">
    <property type="protein sequence ID" value="AND67602.1"/>
    <property type="molecule type" value="Genomic_DNA"/>
</dbReference>
<protein>
    <submittedName>
        <fullName evidence="1">Uncharacterized protein</fullName>
    </submittedName>
</protein>
<dbReference type="PATRIC" id="fig|445710.3.peg.146"/>
<dbReference type="OrthoDB" id="8421391at2"/>
<dbReference type="RefSeq" id="WP_063669970.1">
    <property type="nucleotide sequence ID" value="NZ_CP014841.1"/>
</dbReference>
<sequence>MTDAADRLKAQIRRNADEIARLHGRIHETVRERGQSEAKRQQWQRACEEFHARYDRLAFPGGLDGAFERLAAGDPETLEAAICFVELRPYFFRSGYLFEKLLRRARHAPLSEAQAARLETVRTARDAWRATKRMSQKESAPE</sequence>
<gene>
    <name evidence="1" type="ORF">ATSB10_01480</name>
</gene>
<accession>A0A160MYC0</accession>
<name>A0A160MYC0_9GAMM</name>